<accession>A0ACA9M8R1</accession>
<evidence type="ECO:0000313" key="1">
    <source>
        <dbReference type="EMBL" id="CAG8576568.1"/>
    </source>
</evidence>
<organism evidence="1 2">
    <name type="scientific">Cetraspora pellucida</name>
    <dbReference type="NCBI Taxonomy" id="1433469"/>
    <lineage>
        <taxon>Eukaryota</taxon>
        <taxon>Fungi</taxon>
        <taxon>Fungi incertae sedis</taxon>
        <taxon>Mucoromycota</taxon>
        <taxon>Glomeromycotina</taxon>
        <taxon>Glomeromycetes</taxon>
        <taxon>Diversisporales</taxon>
        <taxon>Gigasporaceae</taxon>
        <taxon>Cetraspora</taxon>
    </lineage>
</organism>
<dbReference type="EMBL" id="CAJVPW010007065">
    <property type="protein sequence ID" value="CAG8576568.1"/>
    <property type="molecule type" value="Genomic_DNA"/>
</dbReference>
<gene>
    <name evidence="1" type="ORF">SPELUC_LOCUS6197</name>
</gene>
<sequence>MKRNKKKSYKKKKVMHSDKQLNFKTLAESSKNNIKKQPFLSMQSISEQYKQFVAFKKDIKKELSALIAQHQLLPNREIKLSELNTIVQACNEFLMSQNCYYQLAAIEP</sequence>
<dbReference type="Proteomes" id="UP000789366">
    <property type="component" value="Unassembled WGS sequence"/>
</dbReference>
<keyword evidence="2" id="KW-1185">Reference proteome</keyword>
<evidence type="ECO:0000313" key="2">
    <source>
        <dbReference type="Proteomes" id="UP000789366"/>
    </source>
</evidence>
<name>A0ACA9M8R1_9GLOM</name>
<protein>
    <submittedName>
        <fullName evidence="1">17092_t:CDS:1</fullName>
    </submittedName>
</protein>
<comment type="caution">
    <text evidence="1">The sequence shown here is derived from an EMBL/GenBank/DDBJ whole genome shotgun (WGS) entry which is preliminary data.</text>
</comment>
<proteinExistence type="predicted"/>
<reference evidence="1" key="1">
    <citation type="submission" date="2021-06" db="EMBL/GenBank/DDBJ databases">
        <authorList>
            <person name="Kallberg Y."/>
            <person name="Tangrot J."/>
            <person name="Rosling A."/>
        </authorList>
    </citation>
    <scope>NUCLEOTIDE SEQUENCE</scope>
    <source>
        <strain evidence="1">28 12/20/2015</strain>
    </source>
</reference>